<organism evidence="2 3">
    <name type="scientific">Araneus ventricosus</name>
    <name type="common">Orbweaver spider</name>
    <name type="synonym">Epeira ventricosa</name>
    <dbReference type="NCBI Taxonomy" id="182803"/>
    <lineage>
        <taxon>Eukaryota</taxon>
        <taxon>Metazoa</taxon>
        <taxon>Ecdysozoa</taxon>
        <taxon>Arthropoda</taxon>
        <taxon>Chelicerata</taxon>
        <taxon>Arachnida</taxon>
        <taxon>Araneae</taxon>
        <taxon>Araneomorphae</taxon>
        <taxon>Entelegynae</taxon>
        <taxon>Araneoidea</taxon>
        <taxon>Araneidae</taxon>
        <taxon>Araneus</taxon>
    </lineage>
</organism>
<dbReference type="AlphaFoldDB" id="A0A4Y2F6G2"/>
<keyword evidence="1" id="KW-0732">Signal</keyword>
<evidence type="ECO:0000313" key="3">
    <source>
        <dbReference type="Proteomes" id="UP000499080"/>
    </source>
</evidence>
<sequence>MFILPALLYLKVLPLFGQCLYHLIVPNKSRPPHAGGAALPGPLPALHPSWVGRAAYRHSVLELSTIATLEVSDWTSESYITMLCCLFTSDHALTDSFK</sequence>
<evidence type="ECO:0000256" key="1">
    <source>
        <dbReference type="SAM" id="SignalP"/>
    </source>
</evidence>
<accession>A0A4Y2F6G2</accession>
<reference evidence="2 3" key="1">
    <citation type="journal article" date="2019" name="Sci. Rep.">
        <title>Orb-weaving spider Araneus ventricosus genome elucidates the spidroin gene catalogue.</title>
        <authorList>
            <person name="Kono N."/>
            <person name="Nakamura H."/>
            <person name="Ohtoshi R."/>
            <person name="Moran D.A.P."/>
            <person name="Shinohara A."/>
            <person name="Yoshida Y."/>
            <person name="Fujiwara M."/>
            <person name="Mori M."/>
            <person name="Tomita M."/>
            <person name="Arakawa K."/>
        </authorList>
    </citation>
    <scope>NUCLEOTIDE SEQUENCE [LARGE SCALE GENOMIC DNA]</scope>
</reference>
<protein>
    <submittedName>
        <fullName evidence="2">Uncharacterized protein</fullName>
    </submittedName>
</protein>
<dbReference type="EMBL" id="BGPR01000796">
    <property type="protein sequence ID" value="GBM35889.1"/>
    <property type="molecule type" value="Genomic_DNA"/>
</dbReference>
<proteinExistence type="predicted"/>
<evidence type="ECO:0000313" key="2">
    <source>
        <dbReference type="EMBL" id="GBM35889.1"/>
    </source>
</evidence>
<keyword evidence="3" id="KW-1185">Reference proteome</keyword>
<dbReference type="Proteomes" id="UP000499080">
    <property type="component" value="Unassembled WGS sequence"/>
</dbReference>
<feature type="signal peptide" evidence="1">
    <location>
        <begin position="1"/>
        <end position="19"/>
    </location>
</feature>
<comment type="caution">
    <text evidence="2">The sequence shown here is derived from an EMBL/GenBank/DDBJ whole genome shotgun (WGS) entry which is preliminary data.</text>
</comment>
<gene>
    <name evidence="2" type="ORF">AVEN_125875_1</name>
</gene>
<name>A0A4Y2F6G2_ARAVE</name>
<feature type="chain" id="PRO_5021380548" evidence="1">
    <location>
        <begin position="20"/>
        <end position="98"/>
    </location>
</feature>